<dbReference type="SUPFAM" id="SSF55874">
    <property type="entry name" value="ATPase domain of HSP90 chaperone/DNA topoisomerase II/histidine kinase"/>
    <property type="match status" value="1"/>
</dbReference>
<evidence type="ECO:0000256" key="4">
    <source>
        <dbReference type="ARBA" id="ARBA00022679"/>
    </source>
</evidence>
<dbReference type="GO" id="GO:0005524">
    <property type="term" value="F:ATP binding"/>
    <property type="evidence" value="ECO:0007669"/>
    <property type="project" value="UniProtKB-KW"/>
</dbReference>
<evidence type="ECO:0000313" key="12">
    <source>
        <dbReference type="Proteomes" id="UP000031890"/>
    </source>
</evidence>
<protein>
    <recommendedName>
        <fullName evidence="2">histidine kinase</fullName>
        <ecNumber evidence="2">2.7.13.3</ecNumber>
    </recommendedName>
</protein>
<dbReference type="InterPro" id="IPR011712">
    <property type="entry name" value="Sig_transdc_His_kin_sub3_dim/P"/>
</dbReference>
<sequence length="380" mass="40801">MNITWQRATVLIVVAILTLLFAFDWVTVQSPYGAAGTAAGAALITVCGACCAAYHVRPAAAVAGIAACASFALCLVALSVPLYWEPALAFGAVVTSSRVPRRDRTWLTVWLLAIPTVALFTHSMFTPDWPGGQSAWRAAAVAVCTVALSWVFLGFFFLLGVQLRNRREKISELEQQIEFAHVRERTQIAREMHDIVAHTLAGITTLADGARYASKHNPEVAREALETISAESRTALSQMRGLLSVLRDDDATAPTGAAPGRRDFTALFNDARAHDLDLTVAGFDELPEDVPPLTLFTLYRVCQEAITNMLRHAPAPEGALTFSADAKSVRVEAVNAAPKSKHGPDGFGLVGIRERVAAHGGRVSVTDDGGEFVLTAEVPR</sequence>
<name>A0A0B6F7B4_9CORY</name>
<dbReference type="Proteomes" id="UP000031890">
    <property type="component" value="Chromosome"/>
</dbReference>
<feature type="domain" description="Signal transduction histidine kinase subgroup 3 dimerisation and phosphoacceptor" evidence="10">
    <location>
        <begin position="184"/>
        <end position="250"/>
    </location>
</feature>
<dbReference type="GO" id="GO:0000155">
    <property type="term" value="F:phosphorelay sensor kinase activity"/>
    <property type="evidence" value="ECO:0007669"/>
    <property type="project" value="InterPro"/>
</dbReference>
<dbReference type="Gene3D" id="1.20.5.1930">
    <property type="match status" value="1"/>
</dbReference>
<evidence type="ECO:0000256" key="5">
    <source>
        <dbReference type="ARBA" id="ARBA00022741"/>
    </source>
</evidence>
<keyword evidence="4" id="KW-0808">Transferase</keyword>
<evidence type="ECO:0000259" key="10">
    <source>
        <dbReference type="Pfam" id="PF07730"/>
    </source>
</evidence>
<keyword evidence="9" id="KW-0472">Membrane</keyword>
<evidence type="ECO:0000256" key="1">
    <source>
        <dbReference type="ARBA" id="ARBA00000085"/>
    </source>
</evidence>
<dbReference type="GO" id="GO:0016020">
    <property type="term" value="C:membrane"/>
    <property type="evidence" value="ECO:0007669"/>
    <property type="project" value="InterPro"/>
</dbReference>
<organism evidence="11 12">
    <name type="scientific">Corynebacterium singulare</name>
    <dbReference type="NCBI Taxonomy" id="161899"/>
    <lineage>
        <taxon>Bacteria</taxon>
        <taxon>Bacillati</taxon>
        <taxon>Actinomycetota</taxon>
        <taxon>Actinomycetes</taxon>
        <taxon>Mycobacteriales</taxon>
        <taxon>Corynebacteriaceae</taxon>
        <taxon>Corynebacterium</taxon>
    </lineage>
</organism>
<gene>
    <name evidence="11" type="ORF">CSING_12105</name>
</gene>
<dbReference type="HOGENOM" id="CLU_000445_20_1_11"/>
<evidence type="ECO:0000256" key="2">
    <source>
        <dbReference type="ARBA" id="ARBA00012438"/>
    </source>
</evidence>
<evidence type="ECO:0000313" key="11">
    <source>
        <dbReference type="EMBL" id="AJI79916.1"/>
    </source>
</evidence>
<dbReference type="AlphaFoldDB" id="A0A0B6F7B4"/>
<dbReference type="Pfam" id="PF07730">
    <property type="entry name" value="HisKA_3"/>
    <property type="match status" value="1"/>
</dbReference>
<dbReference type="KEGG" id="csx:CSING_12105"/>
<dbReference type="CDD" id="cd16917">
    <property type="entry name" value="HATPase_UhpB-NarQ-NarX-like"/>
    <property type="match status" value="1"/>
</dbReference>
<dbReference type="InterPro" id="IPR050482">
    <property type="entry name" value="Sensor_HK_TwoCompSys"/>
</dbReference>
<feature type="transmembrane region" description="Helical" evidence="9">
    <location>
        <begin position="137"/>
        <end position="161"/>
    </location>
</feature>
<feature type="transmembrane region" description="Helical" evidence="9">
    <location>
        <begin position="38"/>
        <end position="56"/>
    </location>
</feature>
<dbReference type="PANTHER" id="PTHR24421:SF10">
    <property type="entry name" value="NITRATE_NITRITE SENSOR PROTEIN NARQ"/>
    <property type="match status" value="1"/>
</dbReference>
<dbReference type="PANTHER" id="PTHR24421">
    <property type="entry name" value="NITRATE/NITRITE SENSOR PROTEIN NARX-RELATED"/>
    <property type="match status" value="1"/>
</dbReference>
<dbReference type="STRING" id="161899.CSING_12105"/>
<evidence type="ECO:0000256" key="8">
    <source>
        <dbReference type="ARBA" id="ARBA00023012"/>
    </source>
</evidence>
<keyword evidence="8" id="KW-0902">Two-component regulatory system</keyword>
<keyword evidence="7" id="KW-0067">ATP-binding</keyword>
<dbReference type="InterPro" id="IPR036890">
    <property type="entry name" value="HATPase_C_sf"/>
</dbReference>
<keyword evidence="3" id="KW-0597">Phosphoprotein</keyword>
<evidence type="ECO:0000256" key="7">
    <source>
        <dbReference type="ARBA" id="ARBA00022840"/>
    </source>
</evidence>
<evidence type="ECO:0000256" key="6">
    <source>
        <dbReference type="ARBA" id="ARBA00022777"/>
    </source>
</evidence>
<keyword evidence="6 11" id="KW-0418">Kinase</keyword>
<evidence type="ECO:0000256" key="9">
    <source>
        <dbReference type="SAM" id="Phobius"/>
    </source>
</evidence>
<dbReference type="EMBL" id="CP010827">
    <property type="protein sequence ID" value="AJI79916.1"/>
    <property type="molecule type" value="Genomic_DNA"/>
</dbReference>
<accession>A0A0B6F7B4</accession>
<evidence type="ECO:0000256" key="3">
    <source>
        <dbReference type="ARBA" id="ARBA00022553"/>
    </source>
</evidence>
<keyword evidence="5" id="KW-0547">Nucleotide-binding</keyword>
<comment type="catalytic activity">
    <reaction evidence="1">
        <text>ATP + protein L-histidine = ADP + protein N-phospho-L-histidine.</text>
        <dbReference type="EC" id="2.7.13.3"/>
    </reaction>
</comment>
<feature type="transmembrane region" description="Helical" evidence="9">
    <location>
        <begin position="62"/>
        <end position="84"/>
    </location>
</feature>
<keyword evidence="9" id="KW-0812">Transmembrane</keyword>
<dbReference type="EC" id="2.7.13.3" evidence="2"/>
<keyword evidence="9" id="KW-1133">Transmembrane helix</keyword>
<dbReference type="Gene3D" id="3.30.565.10">
    <property type="entry name" value="Histidine kinase-like ATPase, C-terminal domain"/>
    <property type="match status" value="1"/>
</dbReference>
<dbReference type="GO" id="GO:0046983">
    <property type="term" value="F:protein dimerization activity"/>
    <property type="evidence" value="ECO:0007669"/>
    <property type="project" value="InterPro"/>
</dbReference>
<feature type="transmembrane region" description="Helical" evidence="9">
    <location>
        <begin position="105"/>
        <end position="125"/>
    </location>
</feature>
<reference evidence="11 12" key="1">
    <citation type="journal article" date="2015" name="Genome Announc.">
        <title>Complete Genome Sequence and Annotation of Corynebacterium singulare DSM 44357, Isolated from a Human Semen Specimen.</title>
        <authorList>
            <person name="Merten M."/>
            <person name="Brinkrolf K."/>
            <person name="Albersmeier A."/>
            <person name="Kutter Y."/>
            <person name="Ruckert C."/>
            <person name="Tauch A."/>
        </authorList>
    </citation>
    <scope>NUCLEOTIDE SEQUENCE [LARGE SCALE GENOMIC DNA]</scope>
    <source>
        <strain evidence="11">IBS B52218</strain>
    </source>
</reference>
<feature type="transmembrane region" description="Helical" evidence="9">
    <location>
        <begin position="6"/>
        <end position="26"/>
    </location>
</feature>
<proteinExistence type="predicted"/>